<dbReference type="EMBL" id="OX451737">
    <property type="protein sequence ID" value="CAI8597029.1"/>
    <property type="molecule type" value="Genomic_DNA"/>
</dbReference>
<dbReference type="PRINTS" id="PR00404">
    <property type="entry name" value="MADSDOMAIN"/>
</dbReference>
<evidence type="ECO:0000259" key="7">
    <source>
        <dbReference type="PROSITE" id="PS50066"/>
    </source>
</evidence>
<feature type="coiled-coil region" evidence="6">
    <location>
        <begin position="133"/>
        <end position="167"/>
    </location>
</feature>
<keyword evidence="2" id="KW-0805">Transcription regulation</keyword>
<dbReference type="InterPro" id="IPR036879">
    <property type="entry name" value="TF_MADSbox_sf"/>
</dbReference>
<sequence>MSRKKVKLQYIINQSSRRETYNKRKSSLLKKVNEISILCGIEACVVVYGENNVEPEVWPTGPETQNVLHKFHSLSELERNKRAEDLEGYLKKSIEKSQEQLRKQIFENKKKRFTNFIDKALINKHNNTDLVNINELNDMKDELNDLMEFIDSNINEVEKKLNSTNVEVGEHVGHRIEAMIGIEQQGNIGNAVNEGDMKDDVHGLDIQNDYQCLPWDNPMLSYHDYNMDTDGL</sequence>
<keyword evidence="3" id="KW-0238">DNA-binding</keyword>
<evidence type="ECO:0000256" key="2">
    <source>
        <dbReference type="ARBA" id="ARBA00023015"/>
    </source>
</evidence>
<protein>
    <recommendedName>
        <fullName evidence="7">MADS-box domain-containing protein</fullName>
    </recommendedName>
</protein>
<keyword evidence="6" id="KW-0175">Coiled coil</keyword>
<name>A0AAV0ZFU1_VICFA</name>
<evidence type="ECO:0000313" key="9">
    <source>
        <dbReference type="Proteomes" id="UP001157006"/>
    </source>
</evidence>
<comment type="subcellular location">
    <subcellularLocation>
        <location evidence="1">Nucleus</location>
    </subcellularLocation>
</comment>
<evidence type="ECO:0000256" key="5">
    <source>
        <dbReference type="ARBA" id="ARBA00023242"/>
    </source>
</evidence>
<dbReference type="GO" id="GO:0000978">
    <property type="term" value="F:RNA polymerase II cis-regulatory region sequence-specific DNA binding"/>
    <property type="evidence" value="ECO:0007669"/>
    <property type="project" value="TreeGrafter"/>
</dbReference>
<dbReference type="AlphaFoldDB" id="A0AAV0ZFU1"/>
<evidence type="ECO:0000256" key="3">
    <source>
        <dbReference type="ARBA" id="ARBA00023125"/>
    </source>
</evidence>
<reference evidence="8 9" key="1">
    <citation type="submission" date="2023-01" db="EMBL/GenBank/DDBJ databases">
        <authorList>
            <person name="Kreplak J."/>
        </authorList>
    </citation>
    <scope>NUCLEOTIDE SEQUENCE [LARGE SCALE GENOMIC DNA]</scope>
</reference>
<dbReference type="GO" id="GO:0005634">
    <property type="term" value="C:nucleus"/>
    <property type="evidence" value="ECO:0007669"/>
    <property type="project" value="UniProtKB-SubCell"/>
</dbReference>
<dbReference type="SUPFAM" id="SSF55455">
    <property type="entry name" value="SRF-like"/>
    <property type="match status" value="1"/>
</dbReference>
<evidence type="ECO:0000256" key="4">
    <source>
        <dbReference type="ARBA" id="ARBA00023163"/>
    </source>
</evidence>
<dbReference type="CDD" id="cd00266">
    <property type="entry name" value="MADS_SRF_like"/>
    <property type="match status" value="1"/>
</dbReference>
<gene>
    <name evidence="8" type="ORF">VFH_II062440</name>
</gene>
<keyword evidence="5" id="KW-0539">Nucleus</keyword>
<dbReference type="SMART" id="SM00432">
    <property type="entry name" value="MADS"/>
    <property type="match status" value="1"/>
</dbReference>
<dbReference type="Pfam" id="PF00319">
    <property type="entry name" value="SRF-TF"/>
    <property type="match status" value="1"/>
</dbReference>
<dbReference type="PANTHER" id="PTHR11945:SF387">
    <property type="entry name" value="AGAMOUS-LIKE MADS-BOX PROTEIN AGL80"/>
    <property type="match status" value="1"/>
</dbReference>
<dbReference type="GO" id="GO:0000981">
    <property type="term" value="F:DNA-binding transcription factor activity, RNA polymerase II-specific"/>
    <property type="evidence" value="ECO:0007669"/>
    <property type="project" value="InterPro"/>
</dbReference>
<dbReference type="PROSITE" id="PS50066">
    <property type="entry name" value="MADS_BOX_2"/>
    <property type="match status" value="1"/>
</dbReference>
<evidence type="ECO:0000313" key="8">
    <source>
        <dbReference type="EMBL" id="CAI8597029.1"/>
    </source>
</evidence>
<dbReference type="InterPro" id="IPR002100">
    <property type="entry name" value="TF_MADSbox"/>
</dbReference>
<keyword evidence="4" id="KW-0804">Transcription</keyword>
<dbReference type="GO" id="GO:0045944">
    <property type="term" value="P:positive regulation of transcription by RNA polymerase II"/>
    <property type="evidence" value="ECO:0007669"/>
    <property type="project" value="InterPro"/>
</dbReference>
<accession>A0AAV0ZFU1</accession>
<organism evidence="8 9">
    <name type="scientific">Vicia faba</name>
    <name type="common">Broad bean</name>
    <name type="synonym">Faba vulgaris</name>
    <dbReference type="NCBI Taxonomy" id="3906"/>
    <lineage>
        <taxon>Eukaryota</taxon>
        <taxon>Viridiplantae</taxon>
        <taxon>Streptophyta</taxon>
        <taxon>Embryophyta</taxon>
        <taxon>Tracheophyta</taxon>
        <taxon>Spermatophyta</taxon>
        <taxon>Magnoliopsida</taxon>
        <taxon>eudicotyledons</taxon>
        <taxon>Gunneridae</taxon>
        <taxon>Pentapetalae</taxon>
        <taxon>rosids</taxon>
        <taxon>fabids</taxon>
        <taxon>Fabales</taxon>
        <taxon>Fabaceae</taxon>
        <taxon>Papilionoideae</taxon>
        <taxon>50 kb inversion clade</taxon>
        <taxon>NPAAA clade</taxon>
        <taxon>Hologalegina</taxon>
        <taxon>IRL clade</taxon>
        <taxon>Fabeae</taxon>
        <taxon>Vicia</taxon>
    </lineage>
</organism>
<dbReference type="PANTHER" id="PTHR11945">
    <property type="entry name" value="MADS BOX PROTEIN"/>
    <property type="match status" value="1"/>
</dbReference>
<proteinExistence type="predicted"/>
<keyword evidence="9" id="KW-1185">Reference proteome</keyword>
<dbReference type="Gene3D" id="3.40.1810.10">
    <property type="entry name" value="Transcription factor, MADS-box"/>
    <property type="match status" value="1"/>
</dbReference>
<dbReference type="GO" id="GO:0046983">
    <property type="term" value="F:protein dimerization activity"/>
    <property type="evidence" value="ECO:0007669"/>
    <property type="project" value="InterPro"/>
</dbReference>
<evidence type="ECO:0000256" key="6">
    <source>
        <dbReference type="SAM" id="Coils"/>
    </source>
</evidence>
<dbReference type="InterPro" id="IPR033897">
    <property type="entry name" value="SRF-like_MADS-box"/>
</dbReference>
<dbReference type="Proteomes" id="UP001157006">
    <property type="component" value="Chromosome 2"/>
</dbReference>
<evidence type="ECO:0000256" key="1">
    <source>
        <dbReference type="ARBA" id="ARBA00004123"/>
    </source>
</evidence>
<feature type="domain" description="MADS-box" evidence="7">
    <location>
        <begin position="1"/>
        <end position="52"/>
    </location>
</feature>